<comment type="caution">
    <text evidence="2">The sequence shown here is derived from an EMBL/GenBank/DDBJ whole genome shotgun (WGS) entry which is preliminary data.</text>
</comment>
<feature type="chain" id="PRO_5040339476" description="Secreted protein" evidence="1">
    <location>
        <begin position="17"/>
        <end position="84"/>
    </location>
</feature>
<reference evidence="2" key="1">
    <citation type="journal article" date="2021" name="Nat. Commun.">
        <title>Genetic determinants of endophytism in the Arabidopsis root mycobiome.</title>
        <authorList>
            <person name="Mesny F."/>
            <person name="Miyauchi S."/>
            <person name="Thiergart T."/>
            <person name="Pickel B."/>
            <person name="Atanasova L."/>
            <person name="Karlsson M."/>
            <person name="Huettel B."/>
            <person name="Barry K.W."/>
            <person name="Haridas S."/>
            <person name="Chen C."/>
            <person name="Bauer D."/>
            <person name="Andreopoulos W."/>
            <person name="Pangilinan J."/>
            <person name="LaButti K."/>
            <person name="Riley R."/>
            <person name="Lipzen A."/>
            <person name="Clum A."/>
            <person name="Drula E."/>
            <person name="Henrissat B."/>
            <person name="Kohler A."/>
            <person name="Grigoriev I.V."/>
            <person name="Martin F.M."/>
            <person name="Hacquard S."/>
        </authorList>
    </citation>
    <scope>NUCLEOTIDE SEQUENCE</scope>
    <source>
        <strain evidence="2">MPI-CAGE-AT-0147</strain>
    </source>
</reference>
<accession>A0A9P9F9Y9</accession>
<sequence length="84" mass="9378">MYVDSLTLLLLSYYTALVPDHLSVASGAGTVFVRGQWSCAALPNSRPESPARFYQHLRTSREAKHSPISHHVFHLLSSARSRAR</sequence>
<evidence type="ECO:0000313" key="2">
    <source>
        <dbReference type="EMBL" id="KAH7156502.1"/>
    </source>
</evidence>
<protein>
    <recommendedName>
        <fullName evidence="4">Secreted protein</fullName>
    </recommendedName>
</protein>
<feature type="signal peptide" evidence="1">
    <location>
        <begin position="1"/>
        <end position="16"/>
    </location>
</feature>
<dbReference type="AlphaFoldDB" id="A0A9P9F9Y9"/>
<organism evidence="2 3">
    <name type="scientific">Dactylonectria macrodidyma</name>
    <dbReference type="NCBI Taxonomy" id="307937"/>
    <lineage>
        <taxon>Eukaryota</taxon>
        <taxon>Fungi</taxon>
        <taxon>Dikarya</taxon>
        <taxon>Ascomycota</taxon>
        <taxon>Pezizomycotina</taxon>
        <taxon>Sordariomycetes</taxon>
        <taxon>Hypocreomycetidae</taxon>
        <taxon>Hypocreales</taxon>
        <taxon>Nectriaceae</taxon>
        <taxon>Dactylonectria</taxon>
    </lineage>
</organism>
<evidence type="ECO:0000256" key="1">
    <source>
        <dbReference type="SAM" id="SignalP"/>
    </source>
</evidence>
<evidence type="ECO:0008006" key="4">
    <source>
        <dbReference type="Google" id="ProtNLM"/>
    </source>
</evidence>
<gene>
    <name evidence="2" type="ORF">EDB81DRAFT_787231</name>
</gene>
<keyword evidence="3" id="KW-1185">Reference proteome</keyword>
<name>A0A9P9F9Y9_9HYPO</name>
<dbReference type="Proteomes" id="UP000738349">
    <property type="component" value="Unassembled WGS sequence"/>
</dbReference>
<keyword evidence="1" id="KW-0732">Signal</keyword>
<dbReference type="EMBL" id="JAGMUV010000005">
    <property type="protein sequence ID" value="KAH7156502.1"/>
    <property type="molecule type" value="Genomic_DNA"/>
</dbReference>
<evidence type="ECO:0000313" key="3">
    <source>
        <dbReference type="Proteomes" id="UP000738349"/>
    </source>
</evidence>
<proteinExistence type="predicted"/>